<dbReference type="Proteomes" id="UP000276215">
    <property type="component" value="Unassembled WGS sequence"/>
</dbReference>
<name>A0A3N4JW32_9PEZI</name>
<gene>
    <name evidence="2" type="ORF">L873DRAFT_1802018</name>
</gene>
<evidence type="ECO:0000256" key="1">
    <source>
        <dbReference type="SAM" id="MobiDB-lite"/>
    </source>
</evidence>
<dbReference type="EMBL" id="ML120367">
    <property type="protein sequence ID" value="RPB02566.1"/>
    <property type="molecule type" value="Genomic_DNA"/>
</dbReference>
<feature type="region of interest" description="Disordered" evidence="1">
    <location>
        <begin position="1"/>
        <end position="29"/>
    </location>
</feature>
<evidence type="ECO:0000313" key="2">
    <source>
        <dbReference type="EMBL" id="RPB02566.1"/>
    </source>
</evidence>
<feature type="compositionally biased region" description="Polar residues" evidence="1">
    <location>
        <begin position="14"/>
        <end position="29"/>
    </location>
</feature>
<protein>
    <submittedName>
        <fullName evidence="2">Uncharacterized protein</fullName>
    </submittedName>
</protein>
<evidence type="ECO:0000313" key="3">
    <source>
        <dbReference type="Proteomes" id="UP000276215"/>
    </source>
</evidence>
<dbReference type="OrthoDB" id="5361799at2759"/>
<keyword evidence="3" id="KW-1185">Reference proteome</keyword>
<reference evidence="2 3" key="1">
    <citation type="journal article" date="2018" name="Nat. Ecol. Evol.">
        <title>Pezizomycetes genomes reveal the molecular basis of ectomycorrhizal truffle lifestyle.</title>
        <authorList>
            <person name="Murat C."/>
            <person name="Payen T."/>
            <person name="Noel B."/>
            <person name="Kuo A."/>
            <person name="Morin E."/>
            <person name="Chen J."/>
            <person name="Kohler A."/>
            <person name="Krizsan K."/>
            <person name="Balestrini R."/>
            <person name="Da Silva C."/>
            <person name="Montanini B."/>
            <person name="Hainaut M."/>
            <person name="Levati E."/>
            <person name="Barry K.W."/>
            <person name="Belfiori B."/>
            <person name="Cichocki N."/>
            <person name="Clum A."/>
            <person name="Dockter R.B."/>
            <person name="Fauchery L."/>
            <person name="Guy J."/>
            <person name="Iotti M."/>
            <person name="Le Tacon F."/>
            <person name="Lindquist E.A."/>
            <person name="Lipzen A."/>
            <person name="Malagnac F."/>
            <person name="Mello A."/>
            <person name="Molinier V."/>
            <person name="Miyauchi S."/>
            <person name="Poulain J."/>
            <person name="Riccioni C."/>
            <person name="Rubini A."/>
            <person name="Sitrit Y."/>
            <person name="Splivallo R."/>
            <person name="Traeger S."/>
            <person name="Wang M."/>
            <person name="Zifcakova L."/>
            <person name="Wipf D."/>
            <person name="Zambonelli A."/>
            <person name="Paolocci F."/>
            <person name="Nowrousian M."/>
            <person name="Ottonello S."/>
            <person name="Baldrian P."/>
            <person name="Spatafora J.W."/>
            <person name="Henrissat B."/>
            <person name="Nagy L.G."/>
            <person name="Aury J.M."/>
            <person name="Wincker P."/>
            <person name="Grigoriev I.V."/>
            <person name="Bonfante P."/>
            <person name="Martin F.M."/>
        </authorList>
    </citation>
    <scope>NUCLEOTIDE SEQUENCE [LARGE SCALE GENOMIC DNA]</scope>
    <source>
        <strain evidence="2 3">120613-1</strain>
    </source>
</reference>
<proteinExistence type="predicted"/>
<organism evidence="2 3">
    <name type="scientific">Choiromyces venosus 120613-1</name>
    <dbReference type="NCBI Taxonomy" id="1336337"/>
    <lineage>
        <taxon>Eukaryota</taxon>
        <taxon>Fungi</taxon>
        <taxon>Dikarya</taxon>
        <taxon>Ascomycota</taxon>
        <taxon>Pezizomycotina</taxon>
        <taxon>Pezizomycetes</taxon>
        <taxon>Pezizales</taxon>
        <taxon>Tuberaceae</taxon>
        <taxon>Choiromyces</taxon>
    </lineage>
</organism>
<accession>A0A3N4JW32</accession>
<dbReference type="AlphaFoldDB" id="A0A3N4JW32"/>
<sequence>MLATRRISRPGSWRSATRQARPYTSVSSRGYGSTIEPAYRIMEVGTCTRMETRTAGGISATVIVDKTTDERDYTYGWFKESPLNLSGVPMTFFCTIPENDAYDSGEPEVQLHFREITRAVRRRSHRNDLHRYFELVLRVSRQVFHPFTRVWVNRWQIIGHSRPIPVPPPLRFELAVQQMEIINGRRCLIVFFYSTHSTVRSPVTNQIENPTNQQAPHTAQQPHVERFEDQWQGNFHPREPNTSSTLDDDMERIIAGIRDIL</sequence>